<accession>A0ACB9D0H7</accession>
<proteinExistence type="predicted"/>
<reference evidence="1 2" key="2">
    <citation type="journal article" date="2022" name="Mol. Ecol. Resour.">
        <title>The genomes of chicory, endive, great burdock and yacon provide insights into Asteraceae paleo-polyploidization history and plant inulin production.</title>
        <authorList>
            <person name="Fan W."/>
            <person name="Wang S."/>
            <person name="Wang H."/>
            <person name="Wang A."/>
            <person name="Jiang F."/>
            <person name="Liu H."/>
            <person name="Zhao H."/>
            <person name="Xu D."/>
            <person name="Zhang Y."/>
        </authorList>
    </citation>
    <scope>NUCLEOTIDE SEQUENCE [LARGE SCALE GENOMIC DNA]</scope>
    <source>
        <strain evidence="2">cv. Punajuju</strain>
        <tissue evidence="1">Leaves</tissue>
    </source>
</reference>
<name>A0ACB9D0H7_CICIN</name>
<organism evidence="1 2">
    <name type="scientific">Cichorium intybus</name>
    <name type="common">Chicory</name>
    <dbReference type="NCBI Taxonomy" id="13427"/>
    <lineage>
        <taxon>Eukaryota</taxon>
        <taxon>Viridiplantae</taxon>
        <taxon>Streptophyta</taxon>
        <taxon>Embryophyta</taxon>
        <taxon>Tracheophyta</taxon>
        <taxon>Spermatophyta</taxon>
        <taxon>Magnoliopsida</taxon>
        <taxon>eudicotyledons</taxon>
        <taxon>Gunneridae</taxon>
        <taxon>Pentapetalae</taxon>
        <taxon>asterids</taxon>
        <taxon>campanulids</taxon>
        <taxon>Asterales</taxon>
        <taxon>Asteraceae</taxon>
        <taxon>Cichorioideae</taxon>
        <taxon>Cichorieae</taxon>
        <taxon>Cichoriinae</taxon>
        <taxon>Cichorium</taxon>
    </lineage>
</organism>
<comment type="caution">
    <text evidence="1">The sequence shown here is derived from an EMBL/GenBank/DDBJ whole genome shotgun (WGS) entry which is preliminary data.</text>
</comment>
<evidence type="ECO:0000313" key="1">
    <source>
        <dbReference type="EMBL" id="KAI3740070.1"/>
    </source>
</evidence>
<protein>
    <submittedName>
        <fullName evidence="1">Uncharacterized protein</fullName>
    </submittedName>
</protein>
<evidence type="ECO:0000313" key="2">
    <source>
        <dbReference type="Proteomes" id="UP001055811"/>
    </source>
</evidence>
<dbReference type="Proteomes" id="UP001055811">
    <property type="component" value="Linkage Group LG05"/>
</dbReference>
<sequence length="113" mass="11270">MILVILVFLFDDLGVLGVDLGVLGVFLGVLGVFLGVLGVFVGVLGVFGECLEGDRVADRFGTARVPGRRADLHVRRNGAANGAVGAGAGIRVAGVLDQAGSGLGLDGAGPEQA</sequence>
<reference evidence="2" key="1">
    <citation type="journal article" date="2022" name="Mol. Ecol. Resour.">
        <title>The genomes of chicory, endive, great burdock and yacon provide insights into Asteraceae palaeo-polyploidization history and plant inulin production.</title>
        <authorList>
            <person name="Fan W."/>
            <person name="Wang S."/>
            <person name="Wang H."/>
            <person name="Wang A."/>
            <person name="Jiang F."/>
            <person name="Liu H."/>
            <person name="Zhao H."/>
            <person name="Xu D."/>
            <person name="Zhang Y."/>
        </authorList>
    </citation>
    <scope>NUCLEOTIDE SEQUENCE [LARGE SCALE GENOMIC DNA]</scope>
    <source>
        <strain evidence="2">cv. Punajuju</strain>
    </source>
</reference>
<keyword evidence="2" id="KW-1185">Reference proteome</keyword>
<dbReference type="EMBL" id="CM042013">
    <property type="protein sequence ID" value="KAI3740070.1"/>
    <property type="molecule type" value="Genomic_DNA"/>
</dbReference>
<gene>
    <name evidence="1" type="ORF">L2E82_30488</name>
</gene>